<dbReference type="OrthoDB" id="10616058at2759"/>
<evidence type="ECO:0000313" key="3">
    <source>
        <dbReference type="Proteomes" id="UP000789524"/>
    </source>
</evidence>
<sequence length="170" mass="18690">MRPEHACYKLREAATEVSGDVVTLSTGASQNKQKRKGSGVFVRRCGCALEYGGLGAWRRRGVVVDVRDVLEGRAQPRAEPGGRVGRQALLQVFQRRLERAHHAQLQATQPVTPATPYTYTLAYRPSHRYDLRVWCGLTLYGPSDGVRDRSSVREPRSTGGSPVPGGHAHS</sequence>
<dbReference type="Proteomes" id="UP000789524">
    <property type="component" value="Unassembled WGS sequence"/>
</dbReference>
<protein>
    <submittedName>
        <fullName evidence="2">(African queen) hypothetical protein</fullName>
    </submittedName>
</protein>
<organism evidence="2 3">
    <name type="scientific">Danaus chrysippus</name>
    <name type="common">African queen</name>
    <dbReference type="NCBI Taxonomy" id="151541"/>
    <lineage>
        <taxon>Eukaryota</taxon>
        <taxon>Metazoa</taxon>
        <taxon>Ecdysozoa</taxon>
        <taxon>Arthropoda</taxon>
        <taxon>Hexapoda</taxon>
        <taxon>Insecta</taxon>
        <taxon>Pterygota</taxon>
        <taxon>Neoptera</taxon>
        <taxon>Endopterygota</taxon>
        <taxon>Lepidoptera</taxon>
        <taxon>Glossata</taxon>
        <taxon>Ditrysia</taxon>
        <taxon>Papilionoidea</taxon>
        <taxon>Nymphalidae</taxon>
        <taxon>Danainae</taxon>
        <taxon>Danaini</taxon>
        <taxon>Danaina</taxon>
        <taxon>Danaus</taxon>
        <taxon>Anosia</taxon>
    </lineage>
</organism>
<evidence type="ECO:0000256" key="1">
    <source>
        <dbReference type="SAM" id="MobiDB-lite"/>
    </source>
</evidence>
<dbReference type="EMBL" id="CAKASE010000065">
    <property type="protein sequence ID" value="CAG9570212.1"/>
    <property type="molecule type" value="Genomic_DNA"/>
</dbReference>
<dbReference type="AlphaFoldDB" id="A0A8J2QTW6"/>
<feature type="compositionally biased region" description="Basic and acidic residues" evidence="1">
    <location>
        <begin position="145"/>
        <end position="156"/>
    </location>
</feature>
<reference evidence="2" key="1">
    <citation type="submission" date="2021-09" db="EMBL/GenBank/DDBJ databases">
        <authorList>
            <person name="Martin H S."/>
        </authorList>
    </citation>
    <scope>NUCLEOTIDE SEQUENCE</scope>
</reference>
<feature type="region of interest" description="Disordered" evidence="1">
    <location>
        <begin position="145"/>
        <end position="170"/>
    </location>
</feature>
<proteinExistence type="predicted"/>
<keyword evidence="3" id="KW-1185">Reference proteome</keyword>
<accession>A0A8J2QTW6</accession>
<name>A0A8J2QTW6_9NEOP</name>
<comment type="caution">
    <text evidence="2">The sequence shown here is derived from an EMBL/GenBank/DDBJ whole genome shotgun (WGS) entry which is preliminary data.</text>
</comment>
<gene>
    <name evidence="2" type="ORF">DCHRY22_LOCUS9136</name>
</gene>
<evidence type="ECO:0000313" key="2">
    <source>
        <dbReference type="EMBL" id="CAG9570212.1"/>
    </source>
</evidence>